<evidence type="ECO:0000256" key="2">
    <source>
        <dbReference type="ARBA" id="ARBA00001946"/>
    </source>
</evidence>
<dbReference type="GO" id="GO:0004519">
    <property type="term" value="F:endonuclease activity"/>
    <property type="evidence" value="ECO:0007669"/>
    <property type="project" value="UniProtKB-KW"/>
</dbReference>
<evidence type="ECO:0000256" key="1">
    <source>
        <dbReference type="ARBA" id="ARBA00001936"/>
    </source>
</evidence>
<keyword evidence="11" id="KW-1185">Reference proteome</keyword>
<dbReference type="Pfam" id="PF03372">
    <property type="entry name" value="Exo_endo_phos"/>
    <property type="match status" value="1"/>
</dbReference>
<comment type="cofactor">
    <cofactor evidence="1">
        <name>Mn(2+)</name>
        <dbReference type="ChEBI" id="CHEBI:29035"/>
    </cofactor>
</comment>
<keyword evidence="10" id="KW-0255">Endonuclease</keyword>
<feature type="domain" description="Endonuclease/exonuclease/phosphatase" evidence="9">
    <location>
        <begin position="1"/>
        <end position="242"/>
    </location>
</feature>
<keyword evidence="7" id="KW-0460">Magnesium</keyword>
<dbReference type="RefSeq" id="WP_348390462.1">
    <property type="nucleotide sequence ID" value="NZ_CP134145.1"/>
</dbReference>
<evidence type="ECO:0000256" key="3">
    <source>
        <dbReference type="ARBA" id="ARBA00022722"/>
    </source>
</evidence>
<proteinExistence type="predicted"/>
<keyword evidence="3" id="KW-0540">Nuclease</keyword>
<dbReference type="InterPro" id="IPR051547">
    <property type="entry name" value="TDP2-like"/>
</dbReference>
<evidence type="ECO:0000313" key="11">
    <source>
        <dbReference type="Proteomes" id="UP001258994"/>
    </source>
</evidence>
<dbReference type="Gene3D" id="3.60.10.10">
    <property type="entry name" value="Endonuclease/exonuclease/phosphatase"/>
    <property type="match status" value="1"/>
</dbReference>
<accession>A0ABY9TR94</accession>
<dbReference type="PANTHER" id="PTHR15822:SF4">
    <property type="entry name" value="TYROSYL-DNA PHOSPHODIESTERASE 2"/>
    <property type="match status" value="1"/>
</dbReference>
<evidence type="ECO:0000313" key="10">
    <source>
        <dbReference type="EMBL" id="WNC71327.1"/>
    </source>
</evidence>
<sequence>MSFNIRVPNDKFPNNWILRRHLVDNVLHKHQPDIIGFQEMKIEQREYLLTLHPQYIDIGRGRNKDGSGEASPIFINHKRFELLASDTEWYSDTPQIPGSSHWGNKHLRNFSWAKLLDKYTQRSMVIYNSHWGYSQKFHQKAAKLLLEKIGGSAVNMPVFIIGDFNALPNFKGLALLTKPSKEQTLADTWRETSVDKQGFTFHDFTGVGYKRLDYIFANQYIKTIEPTTVIKDTWYKRWPSDHFPVMGKFKIH</sequence>
<dbReference type="Proteomes" id="UP001258994">
    <property type="component" value="Chromosome"/>
</dbReference>
<organism evidence="10 11">
    <name type="scientific">Thalassotalea psychrophila</name>
    <dbReference type="NCBI Taxonomy" id="3065647"/>
    <lineage>
        <taxon>Bacteria</taxon>
        <taxon>Pseudomonadati</taxon>
        <taxon>Pseudomonadota</taxon>
        <taxon>Gammaproteobacteria</taxon>
        <taxon>Alteromonadales</taxon>
        <taxon>Colwelliaceae</taxon>
        <taxon>Thalassotalea</taxon>
    </lineage>
</organism>
<evidence type="ECO:0000256" key="6">
    <source>
        <dbReference type="ARBA" id="ARBA00022801"/>
    </source>
</evidence>
<dbReference type="SUPFAM" id="SSF56219">
    <property type="entry name" value="DNase I-like"/>
    <property type="match status" value="1"/>
</dbReference>
<evidence type="ECO:0000256" key="4">
    <source>
        <dbReference type="ARBA" id="ARBA00022723"/>
    </source>
</evidence>
<evidence type="ECO:0000256" key="7">
    <source>
        <dbReference type="ARBA" id="ARBA00022842"/>
    </source>
</evidence>
<gene>
    <name evidence="10" type="ORF">RGQ13_14510</name>
</gene>
<dbReference type="PANTHER" id="PTHR15822">
    <property type="entry name" value="TRAF AND TNF RECEPTOR-ASSOCIATED PROTEIN"/>
    <property type="match status" value="1"/>
</dbReference>
<dbReference type="CDD" id="cd09083">
    <property type="entry name" value="EEP-1"/>
    <property type="match status" value="1"/>
</dbReference>
<evidence type="ECO:0000259" key="9">
    <source>
        <dbReference type="Pfam" id="PF03372"/>
    </source>
</evidence>
<evidence type="ECO:0000256" key="5">
    <source>
        <dbReference type="ARBA" id="ARBA00022763"/>
    </source>
</evidence>
<keyword evidence="5" id="KW-0227">DNA damage</keyword>
<dbReference type="InterPro" id="IPR036691">
    <property type="entry name" value="Endo/exonu/phosph_ase_sf"/>
</dbReference>
<protein>
    <submittedName>
        <fullName evidence="10">Endonuclease/exonuclease/phosphatase family protein</fullName>
    </submittedName>
</protein>
<keyword evidence="4" id="KW-0479">Metal-binding</keyword>
<dbReference type="InterPro" id="IPR005135">
    <property type="entry name" value="Endo/exonuclease/phosphatase"/>
</dbReference>
<reference evidence="11" key="1">
    <citation type="submission" date="2023-09" db="EMBL/GenBank/DDBJ databases">
        <authorList>
            <person name="Li S."/>
            <person name="Li X."/>
            <person name="Zhang C."/>
            <person name="Zhao Z."/>
        </authorList>
    </citation>
    <scope>NUCLEOTIDE SEQUENCE [LARGE SCALE GENOMIC DNA]</scope>
    <source>
        <strain evidence="11">SQ149</strain>
    </source>
</reference>
<comment type="cofactor">
    <cofactor evidence="2">
        <name>Mg(2+)</name>
        <dbReference type="ChEBI" id="CHEBI:18420"/>
    </cofactor>
</comment>
<evidence type="ECO:0000256" key="8">
    <source>
        <dbReference type="ARBA" id="ARBA00023204"/>
    </source>
</evidence>
<keyword evidence="6" id="KW-0378">Hydrolase</keyword>
<keyword evidence="8" id="KW-0234">DNA repair</keyword>
<name>A0ABY9TR94_9GAMM</name>
<dbReference type="EMBL" id="CP134145">
    <property type="protein sequence ID" value="WNC71327.1"/>
    <property type="molecule type" value="Genomic_DNA"/>
</dbReference>